<proteinExistence type="predicted"/>
<evidence type="ECO:0000313" key="8">
    <source>
        <dbReference type="EMBL" id="SFI66773.1"/>
    </source>
</evidence>
<dbReference type="InterPro" id="IPR001789">
    <property type="entry name" value="Sig_transdc_resp-reg_receiver"/>
</dbReference>
<organism evidence="8 9">
    <name type="scientific">Amycolatopsis sacchari</name>
    <dbReference type="NCBI Taxonomy" id="115433"/>
    <lineage>
        <taxon>Bacteria</taxon>
        <taxon>Bacillati</taxon>
        <taxon>Actinomycetota</taxon>
        <taxon>Actinomycetes</taxon>
        <taxon>Pseudonocardiales</taxon>
        <taxon>Pseudonocardiaceae</taxon>
        <taxon>Amycolatopsis</taxon>
    </lineage>
</organism>
<dbReference type="GO" id="GO:0000160">
    <property type="term" value="P:phosphorelay signal transduction system"/>
    <property type="evidence" value="ECO:0007669"/>
    <property type="project" value="InterPro"/>
</dbReference>
<dbReference type="SMART" id="SM00421">
    <property type="entry name" value="HTH_LUXR"/>
    <property type="match status" value="1"/>
</dbReference>
<sequence>MTLIKVFLVDDHEVVRRGVADLLEADPGLTVVGEAATAAQALARIPALRPDLALLDVRLPDGNGVELCRELRSKLPDLNVLMLTSFTDEEAMLNAILAGAGGYVIKDIQGLRLVSAVHEVGSGRSLLDNRAAATLMAKLRADAADEGPLNGLTEQERTLLGLIGEGLTNRQIAERMFLAEKTVKNYVSRLLTKLGLERRTQAAVLATRIKDRRRHLRDAE</sequence>
<dbReference type="CDD" id="cd17535">
    <property type="entry name" value="REC_NarL-like"/>
    <property type="match status" value="1"/>
</dbReference>
<dbReference type="PANTHER" id="PTHR43214:SF24">
    <property type="entry name" value="TRANSCRIPTIONAL REGULATORY PROTEIN NARL-RELATED"/>
    <property type="match status" value="1"/>
</dbReference>
<dbReference type="EMBL" id="FORP01000001">
    <property type="protein sequence ID" value="SFI66773.1"/>
    <property type="molecule type" value="Genomic_DNA"/>
</dbReference>
<reference evidence="8 9" key="1">
    <citation type="submission" date="2016-10" db="EMBL/GenBank/DDBJ databases">
        <authorList>
            <person name="de Groot N.N."/>
        </authorList>
    </citation>
    <scope>NUCLEOTIDE SEQUENCE [LARGE SCALE GENOMIC DNA]</scope>
    <source>
        <strain evidence="8 9">DSM 44468</strain>
    </source>
</reference>
<gene>
    <name evidence="8" type="ORF">SAMN05421835_101388</name>
</gene>
<dbReference type="InterPro" id="IPR058245">
    <property type="entry name" value="NreC/VraR/RcsB-like_REC"/>
</dbReference>
<keyword evidence="2" id="KW-0805">Transcription regulation</keyword>
<feature type="domain" description="HTH luxR-type" evidence="6">
    <location>
        <begin position="145"/>
        <end position="210"/>
    </location>
</feature>
<dbReference type="CDD" id="cd06170">
    <property type="entry name" value="LuxR_C_like"/>
    <property type="match status" value="1"/>
</dbReference>
<dbReference type="AlphaFoldDB" id="A0A1I3K2T1"/>
<evidence type="ECO:0000256" key="3">
    <source>
        <dbReference type="ARBA" id="ARBA00023125"/>
    </source>
</evidence>
<dbReference type="STRING" id="115433.SAMN05421835_101388"/>
<dbReference type="Gene3D" id="3.40.50.2300">
    <property type="match status" value="1"/>
</dbReference>
<dbReference type="GO" id="GO:0006355">
    <property type="term" value="P:regulation of DNA-templated transcription"/>
    <property type="evidence" value="ECO:0007669"/>
    <property type="project" value="InterPro"/>
</dbReference>
<dbReference type="GO" id="GO:0003677">
    <property type="term" value="F:DNA binding"/>
    <property type="evidence" value="ECO:0007669"/>
    <property type="project" value="UniProtKB-KW"/>
</dbReference>
<evidence type="ECO:0000259" key="7">
    <source>
        <dbReference type="PROSITE" id="PS50110"/>
    </source>
</evidence>
<accession>A0A1I3K2T1</accession>
<dbReference type="Proteomes" id="UP000199025">
    <property type="component" value="Unassembled WGS sequence"/>
</dbReference>
<dbReference type="PROSITE" id="PS50043">
    <property type="entry name" value="HTH_LUXR_2"/>
    <property type="match status" value="1"/>
</dbReference>
<evidence type="ECO:0000256" key="5">
    <source>
        <dbReference type="PROSITE-ProRule" id="PRU00169"/>
    </source>
</evidence>
<feature type="domain" description="Response regulatory" evidence="7">
    <location>
        <begin position="5"/>
        <end position="121"/>
    </location>
</feature>
<keyword evidence="9" id="KW-1185">Reference proteome</keyword>
<protein>
    <submittedName>
        <fullName evidence="8">Two-component system, NarL family, response regulator DevR</fullName>
    </submittedName>
</protein>
<evidence type="ECO:0000259" key="6">
    <source>
        <dbReference type="PROSITE" id="PS50043"/>
    </source>
</evidence>
<keyword evidence="1 5" id="KW-0597">Phosphoprotein</keyword>
<evidence type="ECO:0000256" key="2">
    <source>
        <dbReference type="ARBA" id="ARBA00023015"/>
    </source>
</evidence>
<dbReference type="Pfam" id="PF00072">
    <property type="entry name" value="Response_reg"/>
    <property type="match status" value="1"/>
</dbReference>
<dbReference type="Pfam" id="PF00196">
    <property type="entry name" value="GerE"/>
    <property type="match status" value="1"/>
</dbReference>
<evidence type="ECO:0000256" key="4">
    <source>
        <dbReference type="ARBA" id="ARBA00023163"/>
    </source>
</evidence>
<dbReference type="SMART" id="SM00448">
    <property type="entry name" value="REC"/>
    <property type="match status" value="1"/>
</dbReference>
<feature type="modified residue" description="4-aspartylphosphate" evidence="5">
    <location>
        <position position="56"/>
    </location>
</feature>
<evidence type="ECO:0000313" key="9">
    <source>
        <dbReference type="Proteomes" id="UP000199025"/>
    </source>
</evidence>
<dbReference type="InterPro" id="IPR000792">
    <property type="entry name" value="Tscrpt_reg_LuxR_C"/>
</dbReference>
<keyword evidence="4" id="KW-0804">Transcription</keyword>
<dbReference type="SUPFAM" id="SSF52172">
    <property type="entry name" value="CheY-like"/>
    <property type="match status" value="1"/>
</dbReference>
<dbReference type="InterPro" id="IPR011006">
    <property type="entry name" value="CheY-like_superfamily"/>
</dbReference>
<keyword evidence="3" id="KW-0238">DNA-binding</keyword>
<dbReference type="PANTHER" id="PTHR43214">
    <property type="entry name" value="TWO-COMPONENT RESPONSE REGULATOR"/>
    <property type="match status" value="1"/>
</dbReference>
<dbReference type="PROSITE" id="PS50110">
    <property type="entry name" value="RESPONSE_REGULATORY"/>
    <property type="match status" value="1"/>
</dbReference>
<dbReference type="InterPro" id="IPR039420">
    <property type="entry name" value="WalR-like"/>
</dbReference>
<dbReference type="PRINTS" id="PR00038">
    <property type="entry name" value="HTHLUXR"/>
</dbReference>
<name>A0A1I3K2T1_9PSEU</name>
<dbReference type="PROSITE" id="PS00622">
    <property type="entry name" value="HTH_LUXR_1"/>
    <property type="match status" value="1"/>
</dbReference>
<evidence type="ECO:0000256" key="1">
    <source>
        <dbReference type="ARBA" id="ARBA00022553"/>
    </source>
</evidence>